<feature type="compositionally biased region" description="Polar residues" evidence="1">
    <location>
        <begin position="179"/>
        <end position="188"/>
    </location>
</feature>
<feature type="compositionally biased region" description="Low complexity" evidence="1">
    <location>
        <begin position="57"/>
        <end position="71"/>
    </location>
</feature>
<dbReference type="EMBL" id="CP086355">
    <property type="protein sequence ID" value="UNI16402.1"/>
    <property type="molecule type" value="Genomic_DNA"/>
</dbReference>
<gene>
    <name evidence="2" type="ORF">JDV02_002837</name>
</gene>
<feature type="region of interest" description="Disordered" evidence="1">
    <location>
        <begin position="179"/>
        <end position="202"/>
    </location>
</feature>
<keyword evidence="3" id="KW-1185">Reference proteome</keyword>
<reference evidence="2" key="1">
    <citation type="submission" date="2021-11" db="EMBL/GenBank/DDBJ databases">
        <title>Purpureocillium_takamizusanense_genome.</title>
        <authorList>
            <person name="Nguyen N.-H."/>
        </authorList>
    </citation>
    <scope>NUCLEOTIDE SEQUENCE</scope>
    <source>
        <strain evidence="2">PT3</strain>
    </source>
</reference>
<proteinExistence type="predicted"/>
<feature type="compositionally biased region" description="Acidic residues" evidence="1">
    <location>
        <begin position="225"/>
        <end position="234"/>
    </location>
</feature>
<dbReference type="Proteomes" id="UP000829364">
    <property type="component" value="Chromosome 2"/>
</dbReference>
<organism evidence="2 3">
    <name type="scientific">Purpureocillium takamizusanense</name>
    <dbReference type="NCBI Taxonomy" id="2060973"/>
    <lineage>
        <taxon>Eukaryota</taxon>
        <taxon>Fungi</taxon>
        <taxon>Dikarya</taxon>
        <taxon>Ascomycota</taxon>
        <taxon>Pezizomycotina</taxon>
        <taxon>Sordariomycetes</taxon>
        <taxon>Hypocreomycetidae</taxon>
        <taxon>Hypocreales</taxon>
        <taxon>Ophiocordycipitaceae</taxon>
        <taxon>Purpureocillium</taxon>
    </lineage>
</organism>
<evidence type="ECO:0000256" key="1">
    <source>
        <dbReference type="SAM" id="MobiDB-lite"/>
    </source>
</evidence>
<protein>
    <submittedName>
        <fullName evidence="2">Uncharacterized protein</fullName>
    </submittedName>
</protein>
<feature type="region of interest" description="Disordered" evidence="1">
    <location>
        <begin position="42"/>
        <end position="73"/>
    </location>
</feature>
<dbReference type="AlphaFoldDB" id="A0A9Q8QCR1"/>
<accession>A0A9Q8QCR1</accession>
<name>A0A9Q8QCR1_9HYPO</name>
<dbReference type="RefSeq" id="XP_047839883.1">
    <property type="nucleotide sequence ID" value="XM_047983911.1"/>
</dbReference>
<sequence length="290" mass="31858">MYDGQEGHGDDVQPWLRPPTRGRLLSLIPELTDDAHDAHARSTACGVAQAAQRRSGDGSVDDTTSSSLSTDMRSDLAIPTALYSTGSRQQDHIRGSHTVETMVRNAFWERRRRRFRSGDKGRRPMMDRRHDRARYRNRIAALRKSRAIRQAVAKQNREQLSQDLSTEHIASRDFASLTATGVTPTESHATGDDAASPTERAAQADLGTRLALAAGFDARTSQVDDNGDGGDELEGAAGKARRKTTDSIAVEPLGVDAPDVDEETWSALQVLCSWCTCGGRRTRKRMQSQD</sequence>
<evidence type="ECO:0000313" key="3">
    <source>
        <dbReference type="Proteomes" id="UP000829364"/>
    </source>
</evidence>
<evidence type="ECO:0000313" key="2">
    <source>
        <dbReference type="EMBL" id="UNI16402.1"/>
    </source>
</evidence>
<dbReference type="KEGG" id="ptkz:JDV02_002837"/>
<feature type="region of interest" description="Disordered" evidence="1">
    <location>
        <begin position="220"/>
        <end position="244"/>
    </location>
</feature>
<dbReference type="GeneID" id="72064797"/>